<reference evidence="2" key="2">
    <citation type="submission" date="2020-09" db="EMBL/GenBank/DDBJ databases">
        <authorList>
            <person name="Sun Q."/>
            <person name="Ohkuma M."/>
        </authorList>
    </citation>
    <scope>NUCLEOTIDE SEQUENCE</scope>
    <source>
        <strain evidence="2">JCM 3090</strain>
    </source>
</reference>
<evidence type="ECO:0000256" key="1">
    <source>
        <dbReference type="SAM" id="Phobius"/>
    </source>
</evidence>
<dbReference type="Proteomes" id="UP000649739">
    <property type="component" value="Unassembled WGS sequence"/>
</dbReference>
<sequence length="84" mass="9073">MYEIYPVMLLASGALLLLVGGLLPGQSAGSRALNLVLGVGFVAYGTYLKWFFTGDSYLVLYYAFLAPIFLIFRAVASRRAAASD</sequence>
<keyword evidence="3" id="KW-1185">Reference proteome</keyword>
<comment type="caution">
    <text evidence="2">The sequence shown here is derived from an EMBL/GenBank/DDBJ whole genome shotgun (WGS) entry which is preliminary data.</text>
</comment>
<feature type="transmembrane region" description="Helical" evidence="1">
    <location>
        <begin position="6"/>
        <end position="25"/>
    </location>
</feature>
<keyword evidence="1" id="KW-0812">Transmembrane</keyword>
<keyword evidence="1" id="KW-1133">Transmembrane helix</keyword>
<protein>
    <submittedName>
        <fullName evidence="2">Uncharacterized protein</fullName>
    </submittedName>
</protein>
<evidence type="ECO:0000313" key="2">
    <source>
        <dbReference type="EMBL" id="GGJ93593.1"/>
    </source>
</evidence>
<dbReference type="EMBL" id="BMQB01000004">
    <property type="protein sequence ID" value="GGJ93593.1"/>
    <property type="molecule type" value="Genomic_DNA"/>
</dbReference>
<organism evidence="2 3">
    <name type="scientific">Pilimelia anulata</name>
    <dbReference type="NCBI Taxonomy" id="53371"/>
    <lineage>
        <taxon>Bacteria</taxon>
        <taxon>Bacillati</taxon>
        <taxon>Actinomycetota</taxon>
        <taxon>Actinomycetes</taxon>
        <taxon>Micromonosporales</taxon>
        <taxon>Micromonosporaceae</taxon>
        <taxon>Pilimelia</taxon>
    </lineage>
</organism>
<dbReference type="AlphaFoldDB" id="A0A8J3B6R7"/>
<feature type="transmembrane region" description="Helical" evidence="1">
    <location>
        <begin position="58"/>
        <end position="76"/>
    </location>
</feature>
<dbReference type="RefSeq" id="WP_189170189.1">
    <property type="nucleotide sequence ID" value="NZ_BMQB01000004.1"/>
</dbReference>
<reference evidence="2" key="1">
    <citation type="journal article" date="2014" name="Int. J. Syst. Evol. Microbiol.">
        <title>Complete genome sequence of Corynebacterium casei LMG S-19264T (=DSM 44701T), isolated from a smear-ripened cheese.</title>
        <authorList>
            <consortium name="US DOE Joint Genome Institute (JGI-PGF)"/>
            <person name="Walter F."/>
            <person name="Albersmeier A."/>
            <person name="Kalinowski J."/>
            <person name="Ruckert C."/>
        </authorList>
    </citation>
    <scope>NUCLEOTIDE SEQUENCE</scope>
    <source>
        <strain evidence="2">JCM 3090</strain>
    </source>
</reference>
<gene>
    <name evidence="2" type="ORF">GCM10010123_24320</name>
</gene>
<accession>A0A8J3B6R7</accession>
<evidence type="ECO:0000313" key="3">
    <source>
        <dbReference type="Proteomes" id="UP000649739"/>
    </source>
</evidence>
<name>A0A8J3B6R7_9ACTN</name>
<feature type="transmembrane region" description="Helical" evidence="1">
    <location>
        <begin position="32"/>
        <end position="52"/>
    </location>
</feature>
<keyword evidence="1" id="KW-0472">Membrane</keyword>
<proteinExistence type="predicted"/>